<dbReference type="EMBL" id="JYNY01000251">
    <property type="protein sequence ID" value="KJJ84821.1"/>
    <property type="molecule type" value="Genomic_DNA"/>
</dbReference>
<sequence length="52" mass="5792">MYGNDGVDNPVWIPAFAGMTGFVWIPRCAGKDSWNLTRAARRGGNDRRLKPV</sequence>
<proteinExistence type="predicted"/>
<dbReference type="AlphaFoldDB" id="A0A0F0CTG2"/>
<comment type="caution">
    <text evidence="1">The sequence shown here is derived from an EMBL/GenBank/DDBJ whole genome shotgun (WGS) entry which is preliminary data.</text>
</comment>
<organism evidence="1 2">
    <name type="scientific">Candidatus Omnitrophus magneticus</name>
    <dbReference type="NCBI Taxonomy" id="1609969"/>
    <lineage>
        <taxon>Bacteria</taxon>
        <taxon>Pseudomonadati</taxon>
        <taxon>Candidatus Omnitrophota</taxon>
        <taxon>Candidatus Omnitrophus</taxon>
    </lineage>
</organism>
<protein>
    <submittedName>
        <fullName evidence="1">Uncharacterized protein</fullName>
    </submittedName>
</protein>
<gene>
    <name evidence="1" type="ORF">OMAG_001312</name>
</gene>
<name>A0A0F0CTG2_9BACT</name>
<reference evidence="1 2" key="1">
    <citation type="submission" date="2015-02" db="EMBL/GenBank/DDBJ databases">
        <title>Single-cell genomics of uncultivated deep-branching MTB reveals a conserved set of magnetosome genes.</title>
        <authorList>
            <person name="Kolinko S."/>
            <person name="Richter M."/>
            <person name="Glockner F.O."/>
            <person name="Brachmann A."/>
            <person name="Schuler D."/>
        </authorList>
    </citation>
    <scope>NUCLEOTIDE SEQUENCE [LARGE SCALE GENOMIC DNA]</scope>
    <source>
        <strain evidence="1">SKK-01</strain>
    </source>
</reference>
<evidence type="ECO:0000313" key="1">
    <source>
        <dbReference type="EMBL" id="KJJ84821.1"/>
    </source>
</evidence>
<accession>A0A0F0CTG2</accession>
<keyword evidence="2" id="KW-1185">Reference proteome</keyword>
<dbReference type="Proteomes" id="UP000033428">
    <property type="component" value="Unassembled WGS sequence"/>
</dbReference>
<evidence type="ECO:0000313" key="2">
    <source>
        <dbReference type="Proteomes" id="UP000033428"/>
    </source>
</evidence>